<name>A0A0G4EVV8_VITBC</name>
<organism evidence="2 3">
    <name type="scientific">Vitrella brassicaformis (strain CCMP3155)</name>
    <dbReference type="NCBI Taxonomy" id="1169540"/>
    <lineage>
        <taxon>Eukaryota</taxon>
        <taxon>Sar</taxon>
        <taxon>Alveolata</taxon>
        <taxon>Colpodellida</taxon>
        <taxon>Vitrellaceae</taxon>
        <taxon>Vitrella</taxon>
    </lineage>
</organism>
<dbReference type="EMBL" id="CDMY01000324">
    <property type="protein sequence ID" value="CEM02337.1"/>
    <property type="molecule type" value="Genomic_DNA"/>
</dbReference>
<dbReference type="Proteomes" id="UP000041254">
    <property type="component" value="Unassembled WGS sequence"/>
</dbReference>
<gene>
    <name evidence="2" type="ORF">Vbra_8296</name>
</gene>
<accession>A0A0G4EVV8</accession>
<dbReference type="InParanoid" id="A0A0G4EVV8"/>
<protein>
    <submittedName>
        <fullName evidence="2">Uncharacterized protein</fullName>
    </submittedName>
</protein>
<feature type="compositionally biased region" description="Acidic residues" evidence="1">
    <location>
        <begin position="135"/>
        <end position="151"/>
    </location>
</feature>
<reference evidence="2 3" key="1">
    <citation type="submission" date="2014-11" db="EMBL/GenBank/DDBJ databases">
        <authorList>
            <person name="Zhu J."/>
            <person name="Qi W."/>
            <person name="Song R."/>
        </authorList>
    </citation>
    <scope>NUCLEOTIDE SEQUENCE [LARGE SCALE GENOMIC DNA]</scope>
</reference>
<feature type="compositionally biased region" description="Acidic residues" evidence="1">
    <location>
        <begin position="160"/>
        <end position="199"/>
    </location>
</feature>
<proteinExistence type="predicted"/>
<feature type="region of interest" description="Disordered" evidence="1">
    <location>
        <begin position="127"/>
        <end position="199"/>
    </location>
</feature>
<evidence type="ECO:0000313" key="2">
    <source>
        <dbReference type="EMBL" id="CEM02337.1"/>
    </source>
</evidence>
<sequence>MATIAPSRGQHLYVWRSGGRVYSRTGVKLHNGDADCQVLILDATAGGVVAGHSTKAEPCSPDLYHINFYGQNTKKSIPENWFTIAPAGTDNKGQFVWPTCAKGRPAKPAGLAARLCGEMLRQRRKKKKKCRGSEEVEGEEGEGEGESEEGECERGWGSGEVEDEDDDEGDEDDDEGEEGEEGEREEGEEEESEEEEEAE</sequence>
<evidence type="ECO:0000256" key="1">
    <source>
        <dbReference type="SAM" id="MobiDB-lite"/>
    </source>
</evidence>
<evidence type="ECO:0000313" key="3">
    <source>
        <dbReference type="Proteomes" id="UP000041254"/>
    </source>
</evidence>
<dbReference type="AlphaFoldDB" id="A0A0G4EVV8"/>
<keyword evidence="3" id="KW-1185">Reference proteome</keyword>
<dbReference type="VEuPathDB" id="CryptoDB:Vbra_8296"/>